<keyword evidence="2" id="KW-1185">Reference proteome</keyword>
<protein>
    <submittedName>
        <fullName evidence="1">Uncharacterized protein</fullName>
    </submittedName>
</protein>
<organism evidence="1 2">
    <name type="scientific">Rhododendron molle</name>
    <name type="common">Chinese azalea</name>
    <name type="synonym">Azalea mollis</name>
    <dbReference type="NCBI Taxonomy" id="49168"/>
    <lineage>
        <taxon>Eukaryota</taxon>
        <taxon>Viridiplantae</taxon>
        <taxon>Streptophyta</taxon>
        <taxon>Embryophyta</taxon>
        <taxon>Tracheophyta</taxon>
        <taxon>Spermatophyta</taxon>
        <taxon>Magnoliopsida</taxon>
        <taxon>eudicotyledons</taxon>
        <taxon>Gunneridae</taxon>
        <taxon>Pentapetalae</taxon>
        <taxon>asterids</taxon>
        <taxon>Ericales</taxon>
        <taxon>Ericaceae</taxon>
        <taxon>Ericoideae</taxon>
        <taxon>Rhodoreae</taxon>
        <taxon>Rhododendron</taxon>
    </lineage>
</organism>
<dbReference type="EMBL" id="CM046399">
    <property type="protein sequence ID" value="KAI8529517.1"/>
    <property type="molecule type" value="Genomic_DNA"/>
</dbReference>
<dbReference type="Proteomes" id="UP001062846">
    <property type="component" value="Chromosome 12"/>
</dbReference>
<name>A0ACC0LMA7_RHOML</name>
<accession>A0ACC0LMA7</accession>
<comment type="caution">
    <text evidence="1">The sequence shown here is derived from an EMBL/GenBank/DDBJ whole genome shotgun (WGS) entry which is preliminary data.</text>
</comment>
<proteinExistence type="predicted"/>
<sequence length="79" mass="8704">MADGTISFVDGLGIKGIDSHEIQRKNRASAFTPQNLTPNQACGSKWVYHQPFSVKGGHDEDKNALKSALAYDVVKDEWI</sequence>
<evidence type="ECO:0000313" key="1">
    <source>
        <dbReference type="EMBL" id="KAI8529517.1"/>
    </source>
</evidence>
<reference evidence="1" key="1">
    <citation type="submission" date="2022-02" db="EMBL/GenBank/DDBJ databases">
        <title>Plant Genome Project.</title>
        <authorList>
            <person name="Zhang R.-G."/>
        </authorList>
    </citation>
    <scope>NUCLEOTIDE SEQUENCE</scope>
    <source>
        <strain evidence="1">AT1</strain>
    </source>
</reference>
<gene>
    <name evidence="1" type="ORF">RHMOL_Rhmol12G0230800</name>
</gene>
<evidence type="ECO:0000313" key="2">
    <source>
        <dbReference type="Proteomes" id="UP001062846"/>
    </source>
</evidence>